<keyword evidence="3" id="KW-1185">Reference proteome</keyword>
<comment type="caution">
    <text evidence="2">The sequence shown here is derived from an EMBL/GenBank/DDBJ whole genome shotgun (WGS) entry which is preliminary data.</text>
</comment>
<keyword evidence="1" id="KW-0732">Signal</keyword>
<name>A0ABT1TXR0_9GAMM</name>
<accession>A0ABT1TXR0</accession>
<gene>
    <name evidence="2" type="ORF">NP589_19190</name>
</gene>
<feature type="signal peptide" evidence="1">
    <location>
        <begin position="1"/>
        <end position="25"/>
    </location>
</feature>
<evidence type="ECO:0000313" key="3">
    <source>
        <dbReference type="Proteomes" id="UP001524570"/>
    </source>
</evidence>
<dbReference type="RefSeq" id="WP_256608409.1">
    <property type="nucleotide sequence ID" value="NZ_JANIBL010000077.1"/>
</dbReference>
<reference evidence="2 3" key="1">
    <citation type="submission" date="2022-07" db="EMBL/GenBank/DDBJ databases">
        <title>Methylomonas rivi sp. nov., Methylomonas rosea sp. nov., Methylomonas aureus sp. nov. and Methylomonas subterranea sp. nov., four novel methanotrophs isolated from a freshwater creek and the deep terrestrial subsurface.</title>
        <authorList>
            <person name="Abin C."/>
            <person name="Sankaranarayanan K."/>
            <person name="Garner C."/>
            <person name="Sindelar R."/>
            <person name="Kotary K."/>
            <person name="Garner R."/>
            <person name="Barclay S."/>
            <person name="Lawson P."/>
            <person name="Krumholz L."/>
        </authorList>
    </citation>
    <scope>NUCLEOTIDE SEQUENCE [LARGE SCALE GENOMIC DNA]</scope>
    <source>
        <strain evidence="2 3">WSC-7</strain>
    </source>
</reference>
<feature type="chain" id="PRO_5045170137" evidence="1">
    <location>
        <begin position="26"/>
        <end position="397"/>
    </location>
</feature>
<sequence length="397" mass="44441">MRTISALTPLACTLLVITLPGTAAASEDGLIFDGINRSSSFKNWNLRVGGWVDTGVTYNANDPEDKSNGPTSYADRDSELQMNQLYLFAEKAVDRKKHAWDFGGRVDFMFGTDAYKTQAYNHWDSRLIDSENERFYDIAFPQAYAEILAPIGNGLSIKAGHFYTIVGKEGVMAPSNFFYSRNYSFTWAGPFTHSGVLLNYPINQNFSIDSGAVMGWDNITRDSGAWNYLGGVSWKNDLSTTSSSLHIVTGPYDDSKSSNRTRYTFLFNHDFAPFLHYTFQQDYAFQDNMAQLGGGTADWYGVNNYLLFDIDDKLAAGLRAEWFRDADGVRVTQNTRGGPLNGASSYYALTGGVNWKPMQWVNVRPEVRYDWADGARAFDSGNQGDQFTFSADVILHF</sequence>
<organism evidence="2 3">
    <name type="scientific">Methylomonas rosea</name>
    <dbReference type="NCBI Taxonomy" id="2952227"/>
    <lineage>
        <taxon>Bacteria</taxon>
        <taxon>Pseudomonadati</taxon>
        <taxon>Pseudomonadota</taxon>
        <taxon>Gammaproteobacteria</taxon>
        <taxon>Methylococcales</taxon>
        <taxon>Methylococcaceae</taxon>
        <taxon>Methylomonas</taxon>
    </lineage>
</organism>
<protein>
    <submittedName>
        <fullName evidence="2">Porin</fullName>
    </submittedName>
</protein>
<evidence type="ECO:0000256" key="1">
    <source>
        <dbReference type="SAM" id="SignalP"/>
    </source>
</evidence>
<dbReference type="Proteomes" id="UP001524570">
    <property type="component" value="Unassembled WGS sequence"/>
</dbReference>
<dbReference type="SUPFAM" id="SSF56935">
    <property type="entry name" value="Porins"/>
    <property type="match status" value="1"/>
</dbReference>
<dbReference type="InterPro" id="IPR011486">
    <property type="entry name" value="BBP2"/>
</dbReference>
<proteinExistence type="predicted"/>
<evidence type="ECO:0000313" key="2">
    <source>
        <dbReference type="EMBL" id="MCQ8119555.1"/>
    </source>
</evidence>
<dbReference type="Pfam" id="PF07642">
    <property type="entry name" value="BBP2"/>
    <property type="match status" value="1"/>
</dbReference>
<dbReference type="EMBL" id="JANIBL010000077">
    <property type="protein sequence ID" value="MCQ8119555.1"/>
    <property type="molecule type" value="Genomic_DNA"/>
</dbReference>